<dbReference type="AlphaFoldDB" id="D9PJH9"/>
<dbReference type="Gene3D" id="2.30.42.10">
    <property type="match status" value="1"/>
</dbReference>
<evidence type="ECO:0008006" key="2">
    <source>
        <dbReference type="Google" id="ProtNLM"/>
    </source>
</evidence>
<dbReference type="Pfam" id="PF19805">
    <property type="entry name" value="DUF6288"/>
    <property type="match status" value="1"/>
</dbReference>
<organism evidence="1">
    <name type="scientific">sediment metagenome</name>
    <dbReference type="NCBI Taxonomy" id="749907"/>
    <lineage>
        <taxon>unclassified sequences</taxon>
        <taxon>metagenomes</taxon>
        <taxon>ecological metagenomes</taxon>
    </lineage>
</organism>
<gene>
    <name evidence="1" type="ORF">LDC_1688</name>
</gene>
<accession>D9PJH9</accession>
<protein>
    <recommendedName>
        <fullName evidence="2">PDZ domain-containing protein</fullName>
    </recommendedName>
</protein>
<reference evidence="1" key="2">
    <citation type="journal article" date="2011" name="Microb. Ecol.">
        <title>Taxonomic and Functional Metagenomic Profiling of the Microbial Community in the Anoxic Sediment of a Sub-saline Shallow Lake (Laguna de Carrizo, Central Spain).</title>
        <authorList>
            <person name="Ferrer M."/>
            <person name="Guazzaroni M.E."/>
            <person name="Richter M."/>
            <person name="Garcia-Salamanca A."/>
            <person name="Yarza P."/>
            <person name="Suarez-Suarez A."/>
            <person name="Solano J."/>
            <person name="Alcaide M."/>
            <person name="van Dillewijn P."/>
            <person name="Molina-Henares M.A."/>
            <person name="Lopez-Cortes N."/>
            <person name="Al-Ramahi Y."/>
            <person name="Guerrero C."/>
            <person name="Acosta A."/>
            <person name="de Eugenio L.I."/>
            <person name="Martinez V."/>
            <person name="Marques S."/>
            <person name="Rojo F."/>
            <person name="Santero E."/>
            <person name="Genilloud O."/>
            <person name="Perez-Perez J."/>
            <person name="Rossello-Mora R."/>
            <person name="Ramos J.L."/>
        </authorList>
    </citation>
    <scope>NUCLEOTIDE SEQUENCE</scope>
</reference>
<sequence length="489" mass="53386">MHSRLLSTLLALATSLCLPGTALAIVAPDNLGQWDKPTKIGPDKEVPGFLVNLGPTGARAILKESSFVVKHVFSPSPAHGKLHIDDEITGIHGKPFSKHTFGKCYSMEPGNGYEGPIMDLGTAIEECEGKDGSLTLDVTRNGTPIQVTIPLDPIGRFSDTFPKNCKKSQKLTARALDYLLQLPASHKGDVHEKGLLALALLSQGKTKEAEAMALAWNQPHDENSWTWYPTYQSIFLAEYFLQTGDKRVLPTIQENCKRLYLSQVIDPSLYKDRMHSGQPQAANYLKGGNGHGARIAGYGTMTITTLMTLLTWELAEDCGIQIENFNRDLAYDCIHTHTNETGYMGYRFATGAYSPVGLQGLSLIVHRVAGRPDTADYMSRVTRGLETSKTRLNDGHGDNSLAWGWALLGIQLSGNHSATRSFLDYNKAFLNMARTHDGSFVIQPGRNLHEKAYYMSPRIHPTAAMVLALGKETGTLRIQGTSVAGASGS</sequence>
<proteinExistence type="predicted"/>
<dbReference type="SUPFAM" id="SSF50156">
    <property type="entry name" value="PDZ domain-like"/>
    <property type="match status" value="1"/>
</dbReference>
<dbReference type="InterPro" id="IPR036034">
    <property type="entry name" value="PDZ_sf"/>
</dbReference>
<dbReference type="EMBL" id="ADZX01000521">
    <property type="protein sequence ID" value="EFK96286.1"/>
    <property type="molecule type" value="Genomic_DNA"/>
</dbReference>
<comment type="caution">
    <text evidence="1">The sequence shown here is derived from an EMBL/GenBank/DDBJ whole genome shotgun (WGS) entry which is preliminary data.</text>
</comment>
<reference evidence="1" key="1">
    <citation type="submission" date="2010-07" db="EMBL/GenBank/DDBJ databases">
        <authorList>
            <consortium name="CONSOLIDER consortium CSD2007-00005"/>
            <person name="Guazzaroni M.-E."/>
            <person name="Richter M."/>
            <person name="Garcia-Salamanca A."/>
            <person name="Yarza P."/>
            <person name="Ferrer M."/>
        </authorList>
    </citation>
    <scope>NUCLEOTIDE SEQUENCE</scope>
</reference>
<dbReference type="InterPro" id="IPR046255">
    <property type="entry name" value="DUF6288"/>
</dbReference>
<evidence type="ECO:0000313" key="1">
    <source>
        <dbReference type="EMBL" id="EFK96286.1"/>
    </source>
</evidence>
<name>D9PJH9_9ZZZZ</name>